<dbReference type="EMBL" id="BKZV01000007">
    <property type="protein sequence ID" value="GER85310.1"/>
    <property type="molecule type" value="Genomic_DNA"/>
</dbReference>
<dbReference type="AlphaFoldDB" id="A0A5J4KFW4"/>
<organism evidence="1 2">
    <name type="scientific">Thermogemmatispora aurantia</name>
    <dbReference type="NCBI Taxonomy" id="2045279"/>
    <lineage>
        <taxon>Bacteria</taxon>
        <taxon>Bacillati</taxon>
        <taxon>Chloroflexota</taxon>
        <taxon>Ktedonobacteria</taxon>
        <taxon>Thermogemmatisporales</taxon>
        <taxon>Thermogemmatisporaceae</taxon>
        <taxon>Thermogemmatispora</taxon>
    </lineage>
</organism>
<name>A0A5J4KFW4_9CHLR</name>
<gene>
    <name evidence="1" type="ORF">KTAU_39450</name>
</gene>
<protein>
    <submittedName>
        <fullName evidence="1">Uncharacterized protein</fullName>
    </submittedName>
</protein>
<evidence type="ECO:0000313" key="1">
    <source>
        <dbReference type="EMBL" id="GER85310.1"/>
    </source>
</evidence>
<reference evidence="1 2" key="1">
    <citation type="journal article" date="2019" name="Int. J. Syst. Evol. Microbiol.">
        <title>Thermogemmatispora aurantia sp. nov. and Thermogemmatispora argillosa sp. nov., within the class Ktedonobacteria, and emended description of the genus Thermogemmatispora.</title>
        <authorList>
            <person name="Zheng Y."/>
            <person name="Wang C.M."/>
            <person name="Sakai Y."/>
            <person name="Abe K."/>
            <person name="Yokota A."/>
            <person name="Yabe S."/>
        </authorList>
    </citation>
    <scope>NUCLEOTIDE SEQUENCE [LARGE SCALE GENOMIC DNA]</scope>
    <source>
        <strain evidence="1 2">A1-2</strain>
    </source>
</reference>
<sequence>MGCFVPVKFDKLTTGRGINVAVRTLKDGYAHARMPSAGLA</sequence>
<keyword evidence="2" id="KW-1185">Reference proteome</keyword>
<evidence type="ECO:0000313" key="2">
    <source>
        <dbReference type="Proteomes" id="UP000334820"/>
    </source>
</evidence>
<accession>A0A5J4KFW4</accession>
<comment type="caution">
    <text evidence="1">The sequence shown here is derived from an EMBL/GenBank/DDBJ whole genome shotgun (WGS) entry which is preliminary data.</text>
</comment>
<proteinExistence type="predicted"/>
<dbReference type="Proteomes" id="UP000334820">
    <property type="component" value="Unassembled WGS sequence"/>
</dbReference>